<keyword evidence="5" id="KW-0611">Plant defense</keyword>
<dbReference type="FunFam" id="3.40.50.300:FF:001091">
    <property type="entry name" value="Probable disease resistance protein At1g61300"/>
    <property type="match status" value="1"/>
</dbReference>
<dbReference type="PRINTS" id="PR00364">
    <property type="entry name" value="DISEASERSIST"/>
</dbReference>
<dbReference type="InterPro" id="IPR036388">
    <property type="entry name" value="WH-like_DNA-bd_sf"/>
</dbReference>
<feature type="coiled-coil region" evidence="7">
    <location>
        <begin position="27"/>
        <end position="61"/>
    </location>
</feature>
<protein>
    <submittedName>
        <fullName evidence="9">AAA+ ATPase</fullName>
    </submittedName>
</protein>
<dbReference type="SUPFAM" id="SSF52047">
    <property type="entry name" value="RNI-like"/>
    <property type="match status" value="1"/>
</dbReference>
<dbReference type="Gene3D" id="1.10.8.430">
    <property type="entry name" value="Helical domain of apoptotic protease-activating factors"/>
    <property type="match status" value="1"/>
</dbReference>
<keyword evidence="6" id="KW-0067">ATP-binding</keyword>
<dbReference type="SUPFAM" id="SSF52540">
    <property type="entry name" value="P-loop containing nucleoside triphosphate hydrolases"/>
    <property type="match status" value="1"/>
</dbReference>
<dbReference type="GO" id="GO:0043531">
    <property type="term" value="F:ADP binding"/>
    <property type="evidence" value="ECO:0007669"/>
    <property type="project" value="InterPro"/>
</dbReference>
<proteinExistence type="inferred from homology"/>
<dbReference type="SUPFAM" id="SSF52058">
    <property type="entry name" value="L domain-like"/>
    <property type="match status" value="1"/>
</dbReference>
<evidence type="ECO:0000256" key="5">
    <source>
        <dbReference type="ARBA" id="ARBA00022821"/>
    </source>
</evidence>
<evidence type="ECO:0000256" key="4">
    <source>
        <dbReference type="ARBA" id="ARBA00022741"/>
    </source>
</evidence>
<feature type="domain" description="AAA+ ATPase" evidence="8">
    <location>
        <begin position="172"/>
        <end position="328"/>
    </location>
</feature>
<comment type="similarity">
    <text evidence="1">Belongs to the disease resistance NB-LRR family.</text>
</comment>
<reference evidence="10" key="1">
    <citation type="submission" date="2016-06" db="EMBL/GenBank/DDBJ databases">
        <title>Parallel loss of symbiosis genes in relatives of nitrogen-fixing non-legume Parasponia.</title>
        <authorList>
            <person name="Van Velzen R."/>
            <person name="Holmer R."/>
            <person name="Bu F."/>
            <person name="Rutten L."/>
            <person name="Van Zeijl A."/>
            <person name="Liu W."/>
            <person name="Santuari L."/>
            <person name="Cao Q."/>
            <person name="Sharma T."/>
            <person name="Shen D."/>
            <person name="Roswanjaya Y."/>
            <person name="Wardhani T."/>
            <person name="Kalhor M.S."/>
            <person name="Jansen J."/>
            <person name="Van den Hoogen J."/>
            <person name="Gungor B."/>
            <person name="Hartog M."/>
            <person name="Hontelez J."/>
            <person name="Verver J."/>
            <person name="Yang W.-C."/>
            <person name="Schijlen E."/>
            <person name="Repin R."/>
            <person name="Schilthuizen M."/>
            <person name="Schranz E."/>
            <person name="Heidstra R."/>
            <person name="Miyata K."/>
            <person name="Fedorova E."/>
            <person name="Kohlen W."/>
            <person name="Bisseling T."/>
            <person name="Smit S."/>
            <person name="Geurts R."/>
        </authorList>
    </citation>
    <scope>NUCLEOTIDE SEQUENCE [LARGE SCALE GENOMIC DNA]</scope>
    <source>
        <strain evidence="10">cv. WU1-14</strain>
    </source>
</reference>
<name>A0A2P5DQX2_PARAD</name>
<dbReference type="GO" id="GO:0005524">
    <property type="term" value="F:ATP binding"/>
    <property type="evidence" value="ECO:0007669"/>
    <property type="project" value="UniProtKB-KW"/>
</dbReference>
<dbReference type="Pfam" id="PF00931">
    <property type="entry name" value="NB-ARC"/>
    <property type="match status" value="1"/>
</dbReference>
<dbReference type="Proteomes" id="UP000237105">
    <property type="component" value="Unassembled WGS sequence"/>
</dbReference>
<dbReference type="Gene3D" id="3.40.50.300">
    <property type="entry name" value="P-loop containing nucleotide triphosphate hydrolases"/>
    <property type="match status" value="1"/>
</dbReference>
<sequence length="1460" mass="165147">MEVLIGVGTAIVGKLAEYTVDSVRQLFHCTRNNVNNLRAQIEKLKEKKDELEGQVNEAISVGDAIVDDVRTWLGRADAMSQEAEAFLDVECRANGKCFCGYLPNLVSQRRLSKRAKKIAEDLVSQSEAAGRIDRVSFRPALQTPLEIEGDYKPFESRKETLKEIMEALRDPEVSKIGVYGMGGIGKTMLAKEVARQATKEKLFDVVAITTVSQTPNLQKIQQDIADGLSLRFGEVASTSERAHRLQSQLGEAKKNVLIILDDIWKRLDLVEVGIHFGDGQKGCKILLTSRYLNCVRSAMGAKKNFPVQVLSSDEATNLFKKIVGDNSLADQPLAIDIVRECGMLPLAITTVAYALKDEGLSTWNDTLQQLRNSTPKNIEGMSEDVYKSIRLSYDFLKSEEEKLFLLLCSLYEEDADIAVEELTRYCVGWDMFPDIQTLRGARTRIDSLVGKLKAHCLLLDSEYHGRVKMHDIIRDVAKSIASEDRGMDSIIFGELEDRMRSLTNLKAVSLLRCDNPGQIPESLECPQLELLIFMSSYFAKTSANIPDSFFAQTKVLKTLSWKFARIVSLPSSFHLLQNLQTLCVCVSTIEDIATIGDLKNLKVLDLLKSTIECLPQKIGELRHLRLLDLTGCAKLKVIEPNVISNLTQLEELYMPEEFRGWEVEDDGIDVRRNTTLTELRKLQKCLTVLHLYVPDANVMPKDLFSEKLERYRISIGSQHRFYPKDGISRSLHLHLNQRSQLNALGLELLMKKSEYLSLDGLEGVSNIVYDLDMESFPQLKHLRFCNNDGVQHITNSVNRSYSCPLFPSLESLYLDNLTKLERICHGELPANSFNKLRTVEVRNCGELKNLIFPLSLVKRLHNVSDEAALKVTSLSIISSCRSIKYLFAFAMAERLVNLEVLNVCSCEAMEYILLTEKLGEEGNPLKKIMFPKLKSLRLRALPALKGFCSGDSCIEEVSVNDKDANLIATQPLFSEEVSFPNLENLYVEEMNVEKLWPKDLLVNSCMQNLTRLEVRRCNSLKYLFCFAMAESLINLKRLDVSDCKAVEGILLPQRQEGIRLEKTVVFPKLEDLCLRGLQALKSFCAADSCLEFPSLSYLSMVECPKLETFVMPTQVSVDKEKENQSSLINEKVIFPNLNYLICTDRCEGVKEMFDMSQSSIIPAFRNLTYLKVKCKSHDKPIAISNFKFLERYQNIERLVLSGFFGDGILWQQQQHGGVAQENDGAYKLMSARLKLLQLDEVHMLRHLFGNPSNTIAFPPTLQALYVHRCSRLQSIAPSSMSFHNLESLVVSGCHGLTYLLASSTAASLVHLKQMKIGDCKRMTEIINKKGDEITESEEEDEFVFRSLEVLVIYDLPNLKSFYSGNNVISFPSLEKLFVNRCPEMRTFSRGIVSTSSLLNTIISEIKDESMWKSPSFYLEYHTEAVRELWDTNVNTTIRKLWEENDSNSGLDQLFAHETVL</sequence>
<keyword evidence="7" id="KW-0175">Coiled coil</keyword>
<dbReference type="InterPro" id="IPR057135">
    <property type="entry name" value="At4g27190-like_LRR"/>
</dbReference>
<organism evidence="9 10">
    <name type="scientific">Parasponia andersonii</name>
    <name type="common">Sponia andersonii</name>
    <dbReference type="NCBI Taxonomy" id="3476"/>
    <lineage>
        <taxon>Eukaryota</taxon>
        <taxon>Viridiplantae</taxon>
        <taxon>Streptophyta</taxon>
        <taxon>Embryophyta</taxon>
        <taxon>Tracheophyta</taxon>
        <taxon>Spermatophyta</taxon>
        <taxon>Magnoliopsida</taxon>
        <taxon>eudicotyledons</taxon>
        <taxon>Gunneridae</taxon>
        <taxon>Pentapetalae</taxon>
        <taxon>rosids</taxon>
        <taxon>fabids</taxon>
        <taxon>Rosales</taxon>
        <taxon>Cannabaceae</taxon>
        <taxon>Parasponia</taxon>
    </lineage>
</organism>
<evidence type="ECO:0000256" key="6">
    <source>
        <dbReference type="ARBA" id="ARBA00022840"/>
    </source>
</evidence>
<comment type="caution">
    <text evidence="9">The sequence shown here is derived from an EMBL/GenBank/DDBJ whole genome shotgun (WGS) entry which is preliminary data.</text>
</comment>
<evidence type="ECO:0000256" key="7">
    <source>
        <dbReference type="SAM" id="Coils"/>
    </source>
</evidence>
<evidence type="ECO:0000256" key="1">
    <source>
        <dbReference type="ARBA" id="ARBA00008894"/>
    </source>
</evidence>
<dbReference type="SMART" id="SM00382">
    <property type="entry name" value="AAA"/>
    <property type="match status" value="1"/>
</dbReference>
<dbReference type="InterPro" id="IPR027417">
    <property type="entry name" value="P-loop_NTPase"/>
</dbReference>
<keyword evidence="10" id="KW-1185">Reference proteome</keyword>
<dbReference type="InterPro" id="IPR032675">
    <property type="entry name" value="LRR_dom_sf"/>
</dbReference>
<dbReference type="PANTHER" id="PTHR33463:SF198">
    <property type="entry name" value="RPP4C3"/>
    <property type="match status" value="1"/>
</dbReference>
<gene>
    <name evidence="9" type="ORF">PanWU01x14_039550</name>
</gene>
<dbReference type="OrthoDB" id="1751378at2759"/>
<keyword evidence="3" id="KW-0677">Repeat</keyword>
<dbReference type="EMBL" id="JXTB01000022">
    <property type="protein sequence ID" value="PON75695.1"/>
    <property type="molecule type" value="Genomic_DNA"/>
</dbReference>
<dbReference type="InterPro" id="IPR002182">
    <property type="entry name" value="NB-ARC"/>
</dbReference>
<dbReference type="GO" id="GO:0006952">
    <property type="term" value="P:defense response"/>
    <property type="evidence" value="ECO:0007669"/>
    <property type="project" value="UniProtKB-KW"/>
</dbReference>
<evidence type="ECO:0000256" key="2">
    <source>
        <dbReference type="ARBA" id="ARBA00022614"/>
    </source>
</evidence>
<evidence type="ECO:0000256" key="3">
    <source>
        <dbReference type="ARBA" id="ARBA00022737"/>
    </source>
</evidence>
<accession>A0A2P5DQX2</accession>
<dbReference type="InterPro" id="IPR050905">
    <property type="entry name" value="Plant_NBS-LRR"/>
</dbReference>
<dbReference type="PANTHER" id="PTHR33463">
    <property type="entry name" value="NB-ARC DOMAIN-CONTAINING PROTEIN-RELATED"/>
    <property type="match status" value="1"/>
</dbReference>
<dbReference type="Gene3D" id="1.10.10.10">
    <property type="entry name" value="Winged helix-like DNA-binding domain superfamily/Winged helix DNA-binding domain"/>
    <property type="match status" value="1"/>
</dbReference>
<evidence type="ECO:0000259" key="8">
    <source>
        <dbReference type="SMART" id="SM00382"/>
    </source>
</evidence>
<keyword evidence="4" id="KW-0547">Nucleotide-binding</keyword>
<dbReference type="Pfam" id="PF23247">
    <property type="entry name" value="LRR_RPS2"/>
    <property type="match status" value="4"/>
</dbReference>
<dbReference type="InterPro" id="IPR042197">
    <property type="entry name" value="Apaf_helical"/>
</dbReference>
<evidence type="ECO:0000313" key="10">
    <source>
        <dbReference type="Proteomes" id="UP000237105"/>
    </source>
</evidence>
<evidence type="ECO:0000313" key="9">
    <source>
        <dbReference type="EMBL" id="PON75695.1"/>
    </source>
</evidence>
<dbReference type="InterPro" id="IPR003593">
    <property type="entry name" value="AAA+_ATPase"/>
</dbReference>
<keyword evidence="2" id="KW-0433">Leucine-rich repeat</keyword>
<dbReference type="Gene3D" id="3.80.10.10">
    <property type="entry name" value="Ribonuclease Inhibitor"/>
    <property type="match status" value="3"/>
</dbReference>